<keyword evidence="2" id="KW-1185">Reference proteome</keyword>
<dbReference type="KEGG" id="echi:FKX85_15860"/>
<evidence type="ECO:0000313" key="1">
    <source>
        <dbReference type="EMBL" id="QDH80435.1"/>
    </source>
</evidence>
<dbReference type="EMBL" id="CP041253">
    <property type="protein sequence ID" value="QDH80435.1"/>
    <property type="molecule type" value="Genomic_DNA"/>
</dbReference>
<protein>
    <submittedName>
        <fullName evidence="1">Uncharacterized protein</fullName>
    </submittedName>
</protein>
<dbReference type="RefSeq" id="WP_141615669.1">
    <property type="nucleotide sequence ID" value="NZ_CP041253.1"/>
</dbReference>
<reference evidence="1 2" key="1">
    <citation type="submission" date="2019-06" db="EMBL/GenBank/DDBJ databases">
        <title>Echinicola alkalisoli sp. nov. isolated from saline soil.</title>
        <authorList>
            <person name="Sun J.-Q."/>
            <person name="Xu L."/>
        </authorList>
    </citation>
    <scope>NUCLEOTIDE SEQUENCE [LARGE SCALE GENOMIC DNA]</scope>
    <source>
        <strain evidence="1 2">LN3S3</strain>
    </source>
</reference>
<sequence>MNDFQLSFSFGHIIPPTLDETKTFFTAKAVPVAEAEVFYYYYQSLNWHSENGMPIHNWKEAANEWLYNLEN</sequence>
<name>A0A514CKS1_9BACT</name>
<proteinExistence type="predicted"/>
<gene>
    <name evidence="1" type="ORF">FKX85_15860</name>
</gene>
<accession>A0A514CKS1</accession>
<evidence type="ECO:0000313" key="2">
    <source>
        <dbReference type="Proteomes" id="UP000316614"/>
    </source>
</evidence>
<dbReference type="OrthoDB" id="1442826at2"/>
<dbReference type="Proteomes" id="UP000316614">
    <property type="component" value="Chromosome"/>
</dbReference>
<organism evidence="1 2">
    <name type="scientific">Echinicola soli</name>
    <dbReference type="NCBI Taxonomy" id="2591634"/>
    <lineage>
        <taxon>Bacteria</taxon>
        <taxon>Pseudomonadati</taxon>
        <taxon>Bacteroidota</taxon>
        <taxon>Cytophagia</taxon>
        <taxon>Cytophagales</taxon>
        <taxon>Cyclobacteriaceae</taxon>
        <taxon>Echinicola</taxon>
    </lineage>
</organism>
<dbReference type="AlphaFoldDB" id="A0A514CKS1"/>